<feature type="domain" description="Serine aminopeptidase S33" evidence="1">
    <location>
        <begin position="40"/>
        <end position="294"/>
    </location>
</feature>
<dbReference type="OrthoDB" id="9788260at2"/>
<dbReference type="Proteomes" id="UP000185783">
    <property type="component" value="Unassembled WGS sequence"/>
</dbReference>
<dbReference type="STRING" id="197461.A3843_10555"/>
<dbReference type="GO" id="GO:0016787">
    <property type="term" value="F:hydrolase activity"/>
    <property type="evidence" value="ECO:0007669"/>
    <property type="project" value="UniProtKB-KW"/>
</dbReference>
<reference evidence="2 3" key="1">
    <citation type="submission" date="2016-03" db="EMBL/GenBank/DDBJ databases">
        <title>Genome sequence of Nesiotobacter sp. nov., a moderately halophilic alphaproteobacterium isolated from the Yellow Sea, China.</title>
        <authorList>
            <person name="Zhang G."/>
            <person name="Zhang R."/>
        </authorList>
    </citation>
    <scope>NUCLEOTIDE SEQUENCE [LARGE SCALE GENOMIC DNA]</scope>
    <source>
        <strain evidence="2 3">WB1-6</strain>
    </source>
</reference>
<protein>
    <submittedName>
        <fullName evidence="2">Alpha/beta hydrolase</fullName>
    </submittedName>
</protein>
<dbReference type="Gene3D" id="3.40.50.1820">
    <property type="entry name" value="alpha/beta hydrolase"/>
    <property type="match status" value="1"/>
</dbReference>
<keyword evidence="2" id="KW-0378">Hydrolase</keyword>
<comment type="caution">
    <text evidence="2">The sequence shown here is derived from an EMBL/GenBank/DDBJ whole genome shotgun (WGS) entry which is preliminary data.</text>
</comment>
<dbReference type="InterPro" id="IPR022742">
    <property type="entry name" value="Hydrolase_4"/>
</dbReference>
<keyword evidence="3" id="KW-1185">Reference proteome</keyword>
<dbReference type="PANTHER" id="PTHR11614">
    <property type="entry name" value="PHOSPHOLIPASE-RELATED"/>
    <property type="match status" value="1"/>
</dbReference>
<dbReference type="EMBL" id="LVVZ01000015">
    <property type="protein sequence ID" value="OKL44018.1"/>
    <property type="molecule type" value="Genomic_DNA"/>
</dbReference>
<dbReference type="InterPro" id="IPR029058">
    <property type="entry name" value="AB_hydrolase_fold"/>
</dbReference>
<evidence type="ECO:0000313" key="2">
    <source>
        <dbReference type="EMBL" id="OKL44018.1"/>
    </source>
</evidence>
<evidence type="ECO:0000313" key="3">
    <source>
        <dbReference type="Proteomes" id="UP000185783"/>
    </source>
</evidence>
<name>A0A1U7JH46_9HYPH</name>
<dbReference type="AlphaFoldDB" id="A0A1U7JH46"/>
<organism evidence="2 3">
    <name type="scientific">Pseudovibrio exalbescens</name>
    <dbReference type="NCBI Taxonomy" id="197461"/>
    <lineage>
        <taxon>Bacteria</taxon>
        <taxon>Pseudomonadati</taxon>
        <taxon>Pseudomonadota</taxon>
        <taxon>Alphaproteobacteria</taxon>
        <taxon>Hyphomicrobiales</taxon>
        <taxon>Stappiaceae</taxon>
        <taxon>Pseudovibrio</taxon>
    </lineage>
</organism>
<sequence length="312" mass="34115">MQLNSMDGSPEPFGATCGLMKMSDGINIRWARWAPTDNGVKGTVTLVQGRAEFIEKYYEVISDLRARGFYVFAFDLRGQGGSQRLLGNVHKGHVSSFQRYVDDLHEILDRAVLSDLPGPHYLLAHSTGAAIVMTAHQRLRTQIERAVLSSPLVELNMHATALKAARTLAGGLVAVGLGGSFVPFGTPWSALPFDNNPLTSDAVRFARTQHWLEMFPELSIGSPTVGWFWTVSRALKRLQKPEFGLAYSVPSLVITAGSDAVVSSRASEAVCRSAPMMGHININGAHHEILMERDAYRAQFWAAFDAFIPGCA</sequence>
<accession>A0A1U7JH46</accession>
<dbReference type="Pfam" id="PF12146">
    <property type="entry name" value="Hydrolase_4"/>
    <property type="match status" value="1"/>
</dbReference>
<gene>
    <name evidence="2" type="ORF">A3843_10555</name>
</gene>
<dbReference type="InterPro" id="IPR051044">
    <property type="entry name" value="MAG_DAG_Lipase"/>
</dbReference>
<dbReference type="SUPFAM" id="SSF53474">
    <property type="entry name" value="alpha/beta-Hydrolases"/>
    <property type="match status" value="1"/>
</dbReference>
<proteinExistence type="predicted"/>
<evidence type="ECO:0000259" key="1">
    <source>
        <dbReference type="Pfam" id="PF12146"/>
    </source>
</evidence>